<dbReference type="CDD" id="cd00082">
    <property type="entry name" value="HisKA"/>
    <property type="match status" value="1"/>
</dbReference>
<dbReference type="GO" id="GO:0007234">
    <property type="term" value="P:osmosensory signaling via phosphorelay pathway"/>
    <property type="evidence" value="ECO:0007669"/>
    <property type="project" value="TreeGrafter"/>
</dbReference>
<sequence>MKKLRWRLFLNFLLQFILIAASMLLVILFTLIFAVLFFTQNYSQHNYYQAMIEAISMDTGNSFTELEMTDGWDKNLSKDNVWVQIINEDGHVIDSGNVPSNIPKFYSHNDLITLKESKELYGYSLVFYLETTYKDNYLFILGYEDRANQLLHQIVQNYGRAGYISDKDVPYVQAILEKNEGKLEIYDSSDTLQLTIGEDIDSGKPIDVFVRDEYPDTFSTKETTYQDPDSGVLWVLYTPNENNKEIEFNEARNVLIAFAVTAFIVLFITILVSIWNGFRYGNPLFIFTNFLSRLGDEQYEEVLTSREKKQIFKRNGKVKFRYRLYKEVFQAFYTMAEKLNSSKKERELLEKSREEWMVGISHDLRTPLTTMQGYGKLLENEGYDWTKEELTEIGKTINDKSEYMVRLIEDFTLSFHLKNDNNHFLFESVELNAFLKAITEKYFNDRTIEDYAINVHLLNYEVYLSMNKRLFERMMDNLIYNAIKHNPKNTTIDIHVVDVTESDQIMITISDNGVGMDESTKQHLFDRFYRGTNTDERVEGTGLGMSIALQIAKLHKGDFQVESEENEGTTISVSLPIE</sequence>
<keyword evidence="4" id="KW-0597">Phosphoprotein</keyword>
<keyword evidence="8" id="KW-0067">ATP-binding</keyword>
<dbReference type="SMART" id="SM00388">
    <property type="entry name" value="HisKA"/>
    <property type="match status" value="1"/>
</dbReference>
<dbReference type="GO" id="GO:0030295">
    <property type="term" value="F:protein kinase activator activity"/>
    <property type="evidence" value="ECO:0007669"/>
    <property type="project" value="TreeGrafter"/>
</dbReference>
<dbReference type="AlphaFoldDB" id="A0A919X9N1"/>
<dbReference type="EMBL" id="BORP01000002">
    <property type="protein sequence ID" value="GIO27060.1"/>
    <property type="molecule type" value="Genomic_DNA"/>
</dbReference>
<evidence type="ECO:0000256" key="8">
    <source>
        <dbReference type="ARBA" id="ARBA00022840"/>
    </source>
</evidence>
<dbReference type="Pfam" id="PF00512">
    <property type="entry name" value="HisKA"/>
    <property type="match status" value="1"/>
</dbReference>
<dbReference type="CDD" id="cd00075">
    <property type="entry name" value="HATPase"/>
    <property type="match status" value="1"/>
</dbReference>
<name>A0A919X9N1_9BACI</name>
<keyword evidence="5" id="KW-0808">Transferase</keyword>
<evidence type="ECO:0000313" key="12">
    <source>
        <dbReference type="EMBL" id="GIO27060.1"/>
    </source>
</evidence>
<feature type="transmembrane region" description="Helical" evidence="10">
    <location>
        <begin position="254"/>
        <end position="275"/>
    </location>
</feature>
<reference evidence="12" key="1">
    <citation type="submission" date="2021-03" db="EMBL/GenBank/DDBJ databases">
        <title>Antimicrobial resistance genes in bacteria isolated from Japanese honey, and their potential for conferring macrolide and lincosamide resistance in the American foulbrood pathogen Paenibacillus larvae.</title>
        <authorList>
            <person name="Okamoto M."/>
            <person name="Kumagai M."/>
            <person name="Kanamori H."/>
            <person name="Takamatsu D."/>
        </authorList>
    </citation>
    <scope>NUCLEOTIDE SEQUENCE</scope>
    <source>
        <strain evidence="12">J43TS3</strain>
    </source>
</reference>
<accession>A0A919X9N1</accession>
<keyword evidence="13" id="KW-1185">Reference proteome</keyword>
<keyword evidence="7 12" id="KW-0418">Kinase</keyword>
<gene>
    <name evidence="12" type="ORF">J43TS3_16710</name>
</gene>
<dbReference type="InterPro" id="IPR003661">
    <property type="entry name" value="HisK_dim/P_dom"/>
</dbReference>
<evidence type="ECO:0000256" key="3">
    <source>
        <dbReference type="ARBA" id="ARBA00012438"/>
    </source>
</evidence>
<dbReference type="Proteomes" id="UP000676917">
    <property type="component" value="Unassembled WGS sequence"/>
</dbReference>
<dbReference type="InterPro" id="IPR005467">
    <property type="entry name" value="His_kinase_dom"/>
</dbReference>
<evidence type="ECO:0000313" key="13">
    <source>
        <dbReference type="Proteomes" id="UP000676917"/>
    </source>
</evidence>
<evidence type="ECO:0000256" key="10">
    <source>
        <dbReference type="SAM" id="Phobius"/>
    </source>
</evidence>
<keyword evidence="6" id="KW-0547">Nucleotide-binding</keyword>
<keyword evidence="10" id="KW-0472">Membrane</keyword>
<evidence type="ECO:0000256" key="2">
    <source>
        <dbReference type="ARBA" id="ARBA00004651"/>
    </source>
</evidence>
<evidence type="ECO:0000256" key="6">
    <source>
        <dbReference type="ARBA" id="ARBA00022741"/>
    </source>
</evidence>
<dbReference type="RefSeq" id="WP_212920540.1">
    <property type="nucleotide sequence ID" value="NZ_BORP01000002.1"/>
</dbReference>
<dbReference type="InterPro" id="IPR004358">
    <property type="entry name" value="Sig_transdc_His_kin-like_C"/>
</dbReference>
<dbReference type="InterPro" id="IPR036890">
    <property type="entry name" value="HATPase_C_sf"/>
</dbReference>
<dbReference type="SUPFAM" id="SSF55874">
    <property type="entry name" value="ATPase domain of HSP90 chaperone/DNA topoisomerase II/histidine kinase"/>
    <property type="match status" value="1"/>
</dbReference>
<comment type="caution">
    <text evidence="12">The sequence shown here is derived from an EMBL/GenBank/DDBJ whole genome shotgun (WGS) entry which is preliminary data.</text>
</comment>
<comment type="subcellular location">
    <subcellularLocation>
        <location evidence="2">Cell membrane</location>
        <topology evidence="2">Multi-pass membrane protein</topology>
    </subcellularLocation>
</comment>
<evidence type="ECO:0000256" key="1">
    <source>
        <dbReference type="ARBA" id="ARBA00000085"/>
    </source>
</evidence>
<dbReference type="PROSITE" id="PS50109">
    <property type="entry name" value="HIS_KIN"/>
    <property type="match status" value="1"/>
</dbReference>
<organism evidence="12 13">
    <name type="scientific">Ornithinibacillus bavariensis</name>
    <dbReference type="NCBI Taxonomy" id="545502"/>
    <lineage>
        <taxon>Bacteria</taxon>
        <taxon>Bacillati</taxon>
        <taxon>Bacillota</taxon>
        <taxon>Bacilli</taxon>
        <taxon>Bacillales</taxon>
        <taxon>Bacillaceae</taxon>
        <taxon>Ornithinibacillus</taxon>
    </lineage>
</organism>
<evidence type="ECO:0000256" key="9">
    <source>
        <dbReference type="ARBA" id="ARBA00023012"/>
    </source>
</evidence>
<dbReference type="SUPFAM" id="SSF47384">
    <property type="entry name" value="Homodimeric domain of signal transducing histidine kinase"/>
    <property type="match status" value="1"/>
</dbReference>
<dbReference type="PANTHER" id="PTHR42878:SF12">
    <property type="entry name" value="SENSOR HISTIDINE KINASE YCBM"/>
    <property type="match status" value="1"/>
</dbReference>
<comment type="catalytic activity">
    <reaction evidence="1">
        <text>ATP + protein L-histidine = ADP + protein N-phospho-L-histidine.</text>
        <dbReference type="EC" id="2.7.13.3"/>
    </reaction>
</comment>
<keyword evidence="9" id="KW-0902">Two-component regulatory system</keyword>
<dbReference type="InterPro" id="IPR050351">
    <property type="entry name" value="BphY/WalK/GraS-like"/>
</dbReference>
<dbReference type="FunFam" id="3.30.565.10:FF:000006">
    <property type="entry name" value="Sensor histidine kinase WalK"/>
    <property type="match status" value="1"/>
</dbReference>
<dbReference type="GO" id="GO:0000155">
    <property type="term" value="F:phosphorelay sensor kinase activity"/>
    <property type="evidence" value="ECO:0007669"/>
    <property type="project" value="InterPro"/>
</dbReference>
<keyword evidence="10" id="KW-1133">Transmembrane helix</keyword>
<dbReference type="GO" id="GO:0000156">
    <property type="term" value="F:phosphorelay response regulator activity"/>
    <property type="evidence" value="ECO:0007669"/>
    <property type="project" value="TreeGrafter"/>
</dbReference>
<dbReference type="GO" id="GO:0005524">
    <property type="term" value="F:ATP binding"/>
    <property type="evidence" value="ECO:0007669"/>
    <property type="project" value="UniProtKB-KW"/>
</dbReference>
<dbReference type="SMART" id="SM00387">
    <property type="entry name" value="HATPase_c"/>
    <property type="match status" value="1"/>
</dbReference>
<feature type="transmembrane region" description="Helical" evidence="10">
    <location>
        <begin position="12"/>
        <end position="38"/>
    </location>
</feature>
<evidence type="ECO:0000256" key="7">
    <source>
        <dbReference type="ARBA" id="ARBA00022777"/>
    </source>
</evidence>
<dbReference type="InterPro" id="IPR036097">
    <property type="entry name" value="HisK_dim/P_sf"/>
</dbReference>
<protein>
    <recommendedName>
        <fullName evidence="3">histidine kinase</fullName>
        <ecNumber evidence="3">2.7.13.3</ecNumber>
    </recommendedName>
</protein>
<dbReference type="PRINTS" id="PR00344">
    <property type="entry name" value="BCTRLSENSOR"/>
</dbReference>
<dbReference type="EC" id="2.7.13.3" evidence="3"/>
<keyword evidence="10" id="KW-0812">Transmembrane</keyword>
<evidence type="ECO:0000256" key="4">
    <source>
        <dbReference type="ARBA" id="ARBA00022553"/>
    </source>
</evidence>
<dbReference type="Pfam" id="PF02518">
    <property type="entry name" value="HATPase_c"/>
    <property type="match status" value="1"/>
</dbReference>
<dbReference type="Gene3D" id="1.10.287.130">
    <property type="match status" value="1"/>
</dbReference>
<dbReference type="Gene3D" id="3.30.565.10">
    <property type="entry name" value="Histidine kinase-like ATPase, C-terminal domain"/>
    <property type="match status" value="1"/>
</dbReference>
<evidence type="ECO:0000256" key="5">
    <source>
        <dbReference type="ARBA" id="ARBA00022679"/>
    </source>
</evidence>
<proteinExistence type="predicted"/>
<dbReference type="GO" id="GO:0005886">
    <property type="term" value="C:plasma membrane"/>
    <property type="evidence" value="ECO:0007669"/>
    <property type="project" value="UniProtKB-SubCell"/>
</dbReference>
<dbReference type="PANTHER" id="PTHR42878">
    <property type="entry name" value="TWO-COMPONENT HISTIDINE KINASE"/>
    <property type="match status" value="1"/>
</dbReference>
<dbReference type="InterPro" id="IPR003594">
    <property type="entry name" value="HATPase_dom"/>
</dbReference>
<evidence type="ECO:0000259" key="11">
    <source>
        <dbReference type="PROSITE" id="PS50109"/>
    </source>
</evidence>
<feature type="domain" description="Histidine kinase" evidence="11">
    <location>
        <begin position="359"/>
        <end position="578"/>
    </location>
</feature>